<feature type="domain" description="HNH nuclease" evidence="1">
    <location>
        <begin position="6"/>
        <end position="59"/>
    </location>
</feature>
<dbReference type="Gene3D" id="1.10.30.50">
    <property type="match status" value="1"/>
</dbReference>
<evidence type="ECO:0000313" key="3">
    <source>
        <dbReference type="Proteomes" id="UP000011666"/>
    </source>
</evidence>
<accession>M0QR34</accession>
<dbReference type="PANTHER" id="PTHR33877:SF2">
    <property type="entry name" value="OS07G0170200 PROTEIN"/>
    <property type="match status" value="1"/>
</dbReference>
<dbReference type="RefSeq" id="WP_007625739.1">
    <property type="nucleotide sequence ID" value="NZ_BANX01000051.1"/>
</dbReference>
<dbReference type="EMBL" id="BANX01000051">
    <property type="protein sequence ID" value="GAC71068.1"/>
    <property type="molecule type" value="Genomic_DNA"/>
</dbReference>
<sequence length="267" mass="29391">MPVSKRLRYEILRRDNHACRYCGASAPDVSLVVDHVVPVALGGLDDPANLVTACHDCNGGKSAASPDAPLVAQVADDAVRWSAAMCRAAEELRNSEVRREWIYEAIDAAWYRGSRPDDWTNSIDNFLNAGLPSEAIVRLVHIAQNKRGDMGYRWSYFCGCCWKRIREMQGRAATYVARDESAPAPADNDTVGSMPTTWGAADITVRVREALTLYESVNGKATTVDEMMSCEHADYMEHCGDPACLIYQAGILVGFLRGTRREVSRGA</sequence>
<dbReference type="SMART" id="SM00507">
    <property type="entry name" value="HNHc"/>
    <property type="match status" value="1"/>
</dbReference>
<dbReference type="InterPro" id="IPR003615">
    <property type="entry name" value="HNH_nuc"/>
</dbReference>
<dbReference type="Proteomes" id="UP000011666">
    <property type="component" value="Unassembled WGS sequence"/>
</dbReference>
<name>M0QR34_9ACTN</name>
<protein>
    <recommendedName>
        <fullName evidence="1">HNH nuclease domain-containing protein</fullName>
    </recommendedName>
</protein>
<comment type="caution">
    <text evidence="2">The sequence shown here is derived from an EMBL/GenBank/DDBJ whole genome shotgun (WGS) entry which is preliminary data.</text>
</comment>
<evidence type="ECO:0000259" key="1">
    <source>
        <dbReference type="SMART" id="SM00507"/>
    </source>
</evidence>
<organism evidence="2 3">
    <name type="scientific">Gordonia soli NBRC 108243</name>
    <dbReference type="NCBI Taxonomy" id="1223545"/>
    <lineage>
        <taxon>Bacteria</taxon>
        <taxon>Bacillati</taxon>
        <taxon>Actinomycetota</taxon>
        <taxon>Actinomycetes</taxon>
        <taxon>Mycobacteriales</taxon>
        <taxon>Gordoniaceae</taxon>
        <taxon>Gordonia</taxon>
    </lineage>
</organism>
<proteinExistence type="predicted"/>
<dbReference type="Pfam" id="PF14279">
    <property type="entry name" value="HNH_5"/>
    <property type="match status" value="1"/>
</dbReference>
<dbReference type="eggNOG" id="COG1403">
    <property type="taxonomic scope" value="Bacteria"/>
</dbReference>
<dbReference type="AlphaFoldDB" id="M0QR34"/>
<keyword evidence="3" id="KW-1185">Reference proteome</keyword>
<evidence type="ECO:0000313" key="2">
    <source>
        <dbReference type="EMBL" id="GAC71068.1"/>
    </source>
</evidence>
<dbReference type="InterPro" id="IPR029471">
    <property type="entry name" value="HNH_5"/>
</dbReference>
<dbReference type="STRING" id="1223545.GS4_51_00060"/>
<reference evidence="2 3" key="1">
    <citation type="submission" date="2013-01" db="EMBL/GenBank/DDBJ databases">
        <title>Whole genome shotgun sequence of Gordonia soli NBRC 108243.</title>
        <authorList>
            <person name="Isaki-Nakamura S."/>
            <person name="Hosoyama A."/>
            <person name="Tsuchikane K."/>
            <person name="Ando Y."/>
            <person name="Baba S."/>
            <person name="Ohji S."/>
            <person name="Hamada M."/>
            <person name="Tamura T."/>
            <person name="Yamazoe A."/>
            <person name="Yamazaki S."/>
            <person name="Fujita N."/>
        </authorList>
    </citation>
    <scope>NUCLEOTIDE SEQUENCE [LARGE SCALE GENOMIC DNA]</scope>
    <source>
        <strain evidence="2 3">NBRC 108243</strain>
    </source>
</reference>
<dbReference type="InterPro" id="IPR052892">
    <property type="entry name" value="NA-targeting_endonuclease"/>
</dbReference>
<dbReference type="CDD" id="cd00085">
    <property type="entry name" value="HNHc"/>
    <property type="match status" value="1"/>
</dbReference>
<gene>
    <name evidence="2" type="ORF">GS4_51_00060</name>
</gene>
<dbReference type="PANTHER" id="PTHR33877">
    <property type="entry name" value="SLL1193 PROTEIN"/>
    <property type="match status" value="1"/>
</dbReference>